<organism evidence="2 3">
    <name type="scientific">Mycolicibacterium madagascariense</name>
    <dbReference type="NCBI Taxonomy" id="212765"/>
    <lineage>
        <taxon>Bacteria</taxon>
        <taxon>Bacillati</taxon>
        <taxon>Actinomycetota</taxon>
        <taxon>Actinomycetes</taxon>
        <taxon>Mycobacteriales</taxon>
        <taxon>Mycobacteriaceae</taxon>
        <taxon>Mycolicibacterium</taxon>
    </lineage>
</organism>
<evidence type="ECO:0000259" key="1">
    <source>
        <dbReference type="Pfam" id="PF20254"/>
    </source>
</evidence>
<sequence length="720" mass="78562">MVTLTGYSDLLYCRPGETIGFKVNCSSSEYRADIVRIFCGDTNPEGPGFREHVVETPANGVHPGRTQDIAAGSYVEVPNDTVLQSLSSFTLQAYVWPTTPDKGEQGLITKWSGSAGFALVVDGAGTIALKTADGQRHQTVSVGKPMQVRRWYRVGASVDAATGVATVFQVPLDPVPGIDDAGTVEARLGYVPTQADVPLRFAAFDGPAAVFNGKIDNPRVWRDAERLDVVGNWDFSVDMASQVAVDVSPNGLHGTVVNFPARAMTGWNWTGEQMDYKQDPGQWGAIHFHDDDLYDAGWSTDFALTVPETMTSGLYAARLRSDDAEEYIPFTVGPAPGKELRTALVLPTASYLAYGNDHLGTDGGNGELLNNILNVLTPPDLFLNEHWEYGGSLYDEHSDGSGICYSSRLRPLLQMRPKVQCLLGGFGSSKLWQFNADTHIVDWLRARDIGVDVYTDEELHHAGYSLLEPYSVVLTGSHPEYTSTEMWDAYHSYTHRGGRLMYLGGDGFYWRIAYHPQCPGIIELRRAETGVRAWAANPGEYYQNFDGRYGGLWLRQGRAPQQLVGVGFSCQGFDVSSYYRRQPDSFAPEMAFVFAGVGDDELIGDFGLIGGGAAGLELDRSGAELGTPPNAHLLASSERHTNAYYLVPEEFLETGPALGADENPNARADIVFMETPDAGAVFSVGSIAWAGSLSSNDYDNNVSRITENVLRRFLDPAPFT</sequence>
<accession>A0A7I7XH45</accession>
<evidence type="ECO:0000313" key="3">
    <source>
        <dbReference type="Proteomes" id="UP000466517"/>
    </source>
</evidence>
<proteinExistence type="predicted"/>
<dbReference type="AlphaFoldDB" id="A0A7I7XH45"/>
<feature type="domain" description="N,N-dimethylformamidase beta subunit-like C-terminal" evidence="1">
    <location>
        <begin position="262"/>
        <end position="700"/>
    </location>
</feature>
<reference evidence="2 3" key="1">
    <citation type="journal article" date="2019" name="Emerg. Microbes Infect.">
        <title>Comprehensive subspecies identification of 175 nontuberculous mycobacteria species based on 7547 genomic profiles.</title>
        <authorList>
            <person name="Matsumoto Y."/>
            <person name="Kinjo T."/>
            <person name="Motooka D."/>
            <person name="Nabeya D."/>
            <person name="Jung N."/>
            <person name="Uechi K."/>
            <person name="Horii T."/>
            <person name="Iida T."/>
            <person name="Fujita J."/>
            <person name="Nakamura S."/>
        </authorList>
    </citation>
    <scope>NUCLEOTIDE SEQUENCE [LARGE SCALE GENOMIC DNA]</scope>
    <source>
        <strain evidence="2 3">JCM 13574</strain>
    </source>
</reference>
<dbReference type="Proteomes" id="UP000466517">
    <property type="component" value="Chromosome"/>
</dbReference>
<dbReference type="Pfam" id="PF20254">
    <property type="entry name" value="DMFA2_C"/>
    <property type="match status" value="1"/>
</dbReference>
<dbReference type="Pfam" id="PF13385">
    <property type="entry name" value="Laminin_G_3"/>
    <property type="match status" value="1"/>
</dbReference>
<protein>
    <submittedName>
        <fullName evidence="2">Large subunit of N,N-dimethylformamidase</fullName>
    </submittedName>
</protein>
<dbReference type="Gene3D" id="2.60.120.200">
    <property type="match status" value="1"/>
</dbReference>
<gene>
    <name evidence="2" type="ORF">MMAD_28090</name>
</gene>
<dbReference type="KEGG" id="mmag:MMAD_28090"/>
<dbReference type="SUPFAM" id="SSF49899">
    <property type="entry name" value="Concanavalin A-like lectins/glucanases"/>
    <property type="match status" value="1"/>
</dbReference>
<evidence type="ECO:0000313" key="2">
    <source>
        <dbReference type="EMBL" id="BBZ28514.1"/>
    </source>
</evidence>
<name>A0A7I7XH45_9MYCO</name>
<dbReference type="RefSeq" id="WP_163738065.1">
    <property type="nucleotide sequence ID" value="NZ_AP022610.1"/>
</dbReference>
<dbReference type="InterPro" id="IPR013320">
    <property type="entry name" value="ConA-like_dom_sf"/>
</dbReference>
<dbReference type="EMBL" id="AP022610">
    <property type="protein sequence ID" value="BBZ28514.1"/>
    <property type="molecule type" value="Genomic_DNA"/>
</dbReference>
<dbReference type="InterPro" id="IPR046540">
    <property type="entry name" value="DMFA2_C"/>
</dbReference>
<keyword evidence="3" id="KW-1185">Reference proteome</keyword>